<evidence type="ECO:0000256" key="7">
    <source>
        <dbReference type="ARBA" id="ARBA00047943"/>
    </source>
</evidence>
<dbReference type="SUPFAM" id="SSF53335">
    <property type="entry name" value="S-adenosyl-L-methionine-dependent methyltransferases"/>
    <property type="match status" value="1"/>
</dbReference>
<dbReference type="EMBL" id="WBUI01000010">
    <property type="protein sequence ID" value="KAB2932190.1"/>
    <property type="molecule type" value="Genomic_DNA"/>
</dbReference>
<comment type="catalytic activity">
    <reaction evidence="8">
        <text>arsenic triglutathione + 3 [thioredoxin]-dithiol + 3 S-adenosyl-L-methionine = trimethylarsine + 3 [thioredoxin]-disulfide + 3 glutathione + 3 S-adenosyl-L-homocysteine + 3 H(+)</text>
        <dbReference type="Rhea" id="RHEA:69432"/>
        <dbReference type="Rhea" id="RHEA-COMP:10698"/>
        <dbReference type="Rhea" id="RHEA-COMP:10700"/>
        <dbReference type="ChEBI" id="CHEBI:15378"/>
        <dbReference type="ChEBI" id="CHEBI:27130"/>
        <dbReference type="ChEBI" id="CHEBI:29950"/>
        <dbReference type="ChEBI" id="CHEBI:50058"/>
        <dbReference type="ChEBI" id="CHEBI:57856"/>
        <dbReference type="ChEBI" id="CHEBI:57925"/>
        <dbReference type="ChEBI" id="CHEBI:59789"/>
        <dbReference type="ChEBI" id="CHEBI:183640"/>
        <dbReference type="EC" id="2.1.1.137"/>
    </reaction>
</comment>
<keyword evidence="1 11" id="KW-0808">Transferase</keyword>
<dbReference type="InterPro" id="IPR029063">
    <property type="entry name" value="SAM-dependent_MTases_sf"/>
</dbReference>
<evidence type="ECO:0000256" key="9">
    <source>
        <dbReference type="SAM" id="MobiDB-lite"/>
    </source>
</evidence>
<dbReference type="Gene3D" id="3.40.50.150">
    <property type="entry name" value="Vaccinia Virus protein VP39"/>
    <property type="match status" value="1"/>
</dbReference>
<dbReference type="InterPro" id="IPR026669">
    <property type="entry name" value="Arsenite_MeTrfase-like"/>
</dbReference>
<keyword evidence="2" id="KW-0949">S-adenosyl-L-methionine</keyword>
<feature type="domain" description="Methyltransferase" evidence="10">
    <location>
        <begin position="51"/>
        <end position="188"/>
    </location>
</feature>
<accession>A0A833H196</accession>
<evidence type="ECO:0000256" key="8">
    <source>
        <dbReference type="ARBA" id="ARBA00048428"/>
    </source>
</evidence>
<comment type="catalytic activity">
    <reaction evidence="6">
        <text>arsenic triglutathione + [thioredoxin]-dithiol + S-adenosyl-L-methionine + 2 H2O = methylarsonous acid + [thioredoxin]-disulfide + 3 glutathione + S-adenosyl-L-homocysteine + H(+)</text>
        <dbReference type="Rhea" id="RHEA:69460"/>
        <dbReference type="Rhea" id="RHEA-COMP:10698"/>
        <dbReference type="Rhea" id="RHEA-COMP:10700"/>
        <dbReference type="ChEBI" id="CHEBI:15377"/>
        <dbReference type="ChEBI" id="CHEBI:15378"/>
        <dbReference type="ChEBI" id="CHEBI:17826"/>
        <dbReference type="ChEBI" id="CHEBI:29950"/>
        <dbReference type="ChEBI" id="CHEBI:50058"/>
        <dbReference type="ChEBI" id="CHEBI:57856"/>
        <dbReference type="ChEBI" id="CHEBI:57925"/>
        <dbReference type="ChEBI" id="CHEBI:59789"/>
        <dbReference type="ChEBI" id="CHEBI:183640"/>
        <dbReference type="EC" id="2.1.1.137"/>
    </reaction>
</comment>
<feature type="compositionally biased region" description="Basic and acidic residues" evidence="9">
    <location>
        <begin position="1"/>
        <end position="11"/>
    </location>
</feature>
<evidence type="ECO:0000256" key="6">
    <source>
        <dbReference type="ARBA" id="ARBA00047941"/>
    </source>
</evidence>
<dbReference type="GO" id="GO:0032259">
    <property type="term" value="P:methylation"/>
    <property type="evidence" value="ECO:0007669"/>
    <property type="project" value="UniProtKB-KW"/>
</dbReference>
<evidence type="ECO:0000256" key="3">
    <source>
        <dbReference type="ARBA" id="ARBA00034487"/>
    </source>
</evidence>
<keyword evidence="11" id="KW-0489">Methyltransferase</keyword>
<proteinExistence type="inferred from homology"/>
<name>A0A833H196_9LEPT</name>
<dbReference type="CDD" id="cd02440">
    <property type="entry name" value="AdoMet_MTases"/>
    <property type="match status" value="1"/>
</dbReference>
<dbReference type="InterPro" id="IPR025714">
    <property type="entry name" value="Methyltranfer_dom"/>
</dbReference>
<dbReference type="Pfam" id="PF13847">
    <property type="entry name" value="Methyltransf_31"/>
    <property type="match status" value="1"/>
</dbReference>
<evidence type="ECO:0000256" key="2">
    <source>
        <dbReference type="ARBA" id="ARBA00022691"/>
    </source>
</evidence>
<reference evidence="11 12" key="1">
    <citation type="submission" date="2019-10" db="EMBL/GenBank/DDBJ databases">
        <title>Extracellular Electron Transfer in a Candidatus Methanoperedens spp. Enrichment Culture.</title>
        <authorList>
            <person name="Berger S."/>
            <person name="Rangel Shaw D."/>
            <person name="Berben T."/>
            <person name="In 'T Zandt M."/>
            <person name="Frank J."/>
            <person name="Reimann J."/>
            <person name="Jetten M.S.M."/>
            <person name="Welte C.U."/>
        </authorList>
    </citation>
    <scope>NUCLEOTIDE SEQUENCE [LARGE SCALE GENOMIC DNA]</scope>
    <source>
        <strain evidence="11">SB12</strain>
    </source>
</reference>
<evidence type="ECO:0000256" key="5">
    <source>
        <dbReference type="ARBA" id="ARBA00034545"/>
    </source>
</evidence>
<dbReference type="AlphaFoldDB" id="A0A833H196"/>
<evidence type="ECO:0000256" key="4">
    <source>
        <dbReference type="ARBA" id="ARBA00034521"/>
    </source>
</evidence>
<evidence type="ECO:0000313" key="11">
    <source>
        <dbReference type="EMBL" id="KAB2932190.1"/>
    </source>
</evidence>
<comment type="caution">
    <text evidence="11">The sequence shown here is derived from an EMBL/GenBank/DDBJ whole genome shotgun (WGS) entry which is preliminary data.</text>
</comment>
<dbReference type="Proteomes" id="UP000460298">
    <property type="component" value="Unassembled WGS sequence"/>
</dbReference>
<evidence type="ECO:0000259" key="10">
    <source>
        <dbReference type="Pfam" id="PF13847"/>
    </source>
</evidence>
<feature type="region of interest" description="Disordered" evidence="9">
    <location>
        <begin position="1"/>
        <end position="20"/>
    </location>
</feature>
<dbReference type="GO" id="GO:0030791">
    <property type="term" value="F:arsenite methyltransferase activity"/>
    <property type="evidence" value="ECO:0007669"/>
    <property type="project" value="UniProtKB-EC"/>
</dbReference>
<protein>
    <recommendedName>
        <fullName evidence="5">Arsenite methyltransferase</fullName>
        <ecNumber evidence="4">2.1.1.137</ecNumber>
    </recommendedName>
</protein>
<comment type="catalytic activity">
    <reaction evidence="7">
        <text>arsenic triglutathione + 2 [thioredoxin]-dithiol + 2 S-adenosyl-L-methionine + H2O = dimethylarsinous acid + 2 [thioredoxin]-disulfide + 3 glutathione + 2 S-adenosyl-L-homocysteine + 2 H(+)</text>
        <dbReference type="Rhea" id="RHEA:69464"/>
        <dbReference type="Rhea" id="RHEA-COMP:10698"/>
        <dbReference type="Rhea" id="RHEA-COMP:10700"/>
        <dbReference type="ChEBI" id="CHEBI:15377"/>
        <dbReference type="ChEBI" id="CHEBI:15378"/>
        <dbReference type="ChEBI" id="CHEBI:23808"/>
        <dbReference type="ChEBI" id="CHEBI:29950"/>
        <dbReference type="ChEBI" id="CHEBI:50058"/>
        <dbReference type="ChEBI" id="CHEBI:57856"/>
        <dbReference type="ChEBI" id="CHEBI:57925"/>
        <dbReference type="ChEBI" id="CHEBI:59789"/>
        <dbReference type="ChEBI" id="CHEBI:183640"/>
        <dbReference type="EC" id="2.1.1.137"/>
    </reaction>
</comment>
<sequence>MRAFDRRKESEQESQMSTQTNEAIQVRYAAEATTACCLSCGGALDHAKPQPGETLVDLGSGRGLDVLKSARMVGASGRAIGVDMTPAMLEVARSNAAKLKLDNAEFIQAEIESLPLPDASVDVVISNCTINHAPDKAKVYAEIHRVLKPGGRFVVSDVLADNELPEHIKNDPEAIAACYGGAITEQQYIDAIAAGGFRDLEILEKSEPYAKGKDQVMVRSLTLRGIRR</sequence>
<dbReference type="PANTHER" id="PTHR43675">
    <property type="entry name" value="ARSENITE METHYLTRANSFERASE"/>
    <property type="match status" value="1"/>
</dbReference>
<evidence type="ECO:0000256" key="1">
    <source>
        <dbReference type="ARBA" id="ARBA00022679"/>
    </source>
</evidence>
<dbReference type="PANTHER" id="PTHR43675:SF8">
    <property type="entry name" value="ARSENITE METHYLTRANSFERASE"/>
    <property type="match status" value="1"/>
</dbReference>
<gene>
    <name evidence="11" type="ORF">F9K24_11340</name>
</gene>
<evidence type="ECO:0000313" key="12">
    <source>
        <dbReference type="Proteomes" id="UP000460298"/>
    </source>
</evidence>
<dbReference type="EC" id="2.1.1.137" evidence="4"/>
<comment type="similarity">
    <text evidence="3">Belongs to the methyltransferase superfamily. Arsenite methyltransferase family.</text>
</comment>
<organism evidence="11 12">
    <name type="scientific">Leptonema illini</name>
    <dbReference type="NCBI Taxonomy" id="183"/>
    <lineage>
        <taxon>Bacteria</taxon>
        <taxon>Pseudomonadati</taxon>
        <taxon>Spirochaetota</taxon>
        <taxon>Spirochaetia</taxon>
        <taxon>Leptospirales</taxon>
        <taxon>Leptospiraceae</taxon>
        <taxon>Leptonema</taxon>
    </lineage>
</organism>